<gene>
    <name evidence="3" type="ORF">Cgig2_029003</name>
</gene>
<name>A0A9Q1GIY6_9CARY</name>
<keyword evidence="4" id="KW-1185">Reference proteome</keyword>
<evidence type="ECO:0000256" key="2">
    <source>
        <dbReference type="SAM" id="MobiDB-lite"/>
    </source>
</evidence>
<dbReference type="EMBL" id="JAKOGI010003907">
    <property type="protein sequence ID" value="KAJ8420069.1"/>
    <property type="molecule type" value="Genomic_DNA"/>
</dbReference>
<organism evidence="3 4">
    <name type="scientific">Carnegiea gigantea</name>
    <dbReference type="NCBI Taxonomy" id="171969"/>
    <lineage>
        <taxon>Eukaryota</taxon>
        <taxon>Viridiplantae</taxon>
        <taxon>Streptophyta</taxon>
        <taxon>Embryophyta</taxon>
        <taxon>Tracheophyta</taxon>
        <taxon>Spermatophyta</taxon>
        <taxon>Magnoliopsida</taxon>
        <taxon>eudicotyledons</taxon>
        <taxon>Gunneridae</taxon>
        <taxon>Pentapetalae</taxon>
        <taxon>Caryophyllales</taxon>
        <taxon>Cactineae</taxon>
        <taxon>Cactaceae</taxon>
        <taxon>Cactoideae</taxon>
        <taxon>Echinocereeae</taxon>
        <taxon>Carnegiea</taxon>
    </lineage>
</organism>
<feature type="region of interest" description="Disordered" evidence="2">
    <location>
        <begin position="1"/>
        <end position="31"/>
    </location>
</feature>
<proteinExistence type="predicted"/>
<comment type="caution">
    <text evidence="3">The sequence shown here is derived from an EMBL/GenBank/DDBJ whole genome shotgun (WGS) entry which is preliminary data.</text>
</comment>
<dbReference type="Proteomes" id="UP001153076">
    <property type="component" value="Unassembled WGS sequence"/>
</dbReference>
<dbReference type="AlphaFoldDB" id="A0A9Q1GIY6"/>
<reference evidence="3" key="1">
    <citation type="submission" date="2022-04" db="EMBL/GenBank/DDBJ databases">
        <title>Carnegiea gigantea Genome sequencing and assembly v2.</title>
        <authorList>
            <person name="Copetti D."/>
            <person name="Sanderson M.J."/>
            <person name="Burquez A."/>
            <person name="Wojciechowski M.F."/>
        </authorList>
    </citation>
    <scope>NUCLEOTIDE SEQUENCE</scope>
    <source>
        <strain evidence="3">SGP5-SGP5p</strain>
        <tissue evidence="3">Aerial part</tissue>
    </source>
</reference>
<evidence type="ECO:0000313" key="4">
    <source>
        <dbReference type="Proteomes" id="UP001153076"/>
    </source>
</evidence>
<accession>A0A9Q1GIY6</accession>
<evidence type="ECO:0000313" key="3">
    <source>
        <dbReference type="EMBL" id="KAJ8420069.1"/>
    </source>
</evidence>
<evidence type="ECO:0000256" key="1">
    <source>
        <dbReference type="SAM" id="Coils"/>
    </source>
</evidence>
<feature type="coiled-coil region" evidence="1">
    <location>
        <begin position="62"/>
        <end position="110"/>
    </location>
</feature>
<keyword evidence="1" id="KW-0175">Coiled coil</keyword>
<protein>
    <submittedName>
        <fullName evidence="3">Uncharacterized protein</fullName>
    </submittedName>
</protein>
<sequence>MPAVSLPVRKKQGTKKQHGETGASAPSQDLAALGTSDLPKVSEQEIAMAEVFARGVKTVTQCRRLEGLISCYQRRCERLQEDLEARETEKKALQRQLEKAAADSIQAKEQGYQQGRFDTLKYLRKVVPTLAGEFEDDWYFEAYLRFVDEQEWAAAEGPRCGVYSSFVRG</sequence>